<name>A0A160T9U5_9ZZZZ</name>
<gene>
    <name evidence="1" type="ORF">MGWOODY_Tha292</name>
</gene>
<organism evidence="1">
    <name type="scientific">hydrothermal vent metagenome</name>
    <dbReference type="NCBI Taxonomy" id="652676"/>
    <lineage>
        <taxon>unclassified sequences</taxon>
        <taxon>metagenomes</taxon>
        <taxon>ecological metagenomes</taxon>
    </lineage>
</organism>
<dbReference type="AlphaFoldDB" id="A0A160T9U5"/>
<sequence length="42" mass="4864">MLRTLPKLGYPENQYFPIFVIGKAERIGIAGLVVVCRKWEEQ</sequence>
<dbReference type="EMBL" id="CZQC01000004">
    <property type="protein sequence ID" value="CUS40138.1"/>
    <property type="molecule type" value="Genomic_DNA"/>
</dbReference>
<reference evidence="1" key="1">
    <citation type="submission" date="2015-10" db="EMBL/GenBank/DDBJ databases">
        <authorList>
            <person name="Gilbert D.G."/>
        </authorList>
    </citation>
    <scope>NUCLEOTIDE SEQUENCE</scope>
</reference>
<accession>A0A160T9U5</accession>
<protein>
    <submittedName>
        <fullName evidence="1">Uncharacterized protein</fullName>
    </submittedName>
</protein>
<evidence type="ECO:0000313" key="1">
    <source>
        <dbReference type="EMBL" id="CUS40138.1"/>
    </source>
</evidence>
<proteinExistence type="predicted"/>